<dbReference type="Pfam" id="PF00249">
    <property type="entry name" value="Myb_DNA-binding"/>
    <property type="match status" value="1"/>
</dbReference>
<protein>
    <recommendedName>
        <fullName evidence="2">Myb-like domain-containing protein</fullName>
    </recommendedName>
</protein>
<dbReference type="Proteomes" id="UP000693981">
    <property type="component" value="Unassembled WGS sequence"/>
</dbReference>
<name>A0A8T1X618_9STRA</name>
<comment type="caution">
    <text evidence="3">The sequence shown here is derived from an EMBL/GenBank/DDBJ whole genome shotgun (WGS) entry which is preliminary data.</text>
</comment>
<dbReference type="EMBL" id="JAGDFL010000052">
    <property type="protein sequence ID" value="KAG7399493.1"/>
    <property type="molecule type" value="Genomic_DNA"/>
</dbReference>
<feature type="compositionally biased region" description="Basic residues" evidence="1">
    <location>
        <begin position="91"/>
        <end position="114"/>
    </location>
</feature>
<evidence type="ECO:0000313" key="3">
    <source>
        <dbReference type="EMBL" id="KAG7399493.1"/>
    </source>
</evidence>
<proteinExistence type="predicted"/>
<feature type="domain" description="Myb-like" evidence="2">
    <location>
        <begin position="47"/>
        <end position="96"/>
    </location>
</feature>
<evidence type="ECO:0000259" key="2">
    <source>
        <dbReference type="SMART" id="SM00717"/>
    </source>
</evidence>
<reference evidence="3" key="1">
    <citation type="submission" date="2021-02" db="EMBL/GenBank/DDBJ databases">
        <authorList>
            <person name="Palmer J.M."/>
        </authorList>
    </citation>
    <scope>NUCLEOTIDE SEQUENCE</scope>
    <source>
        <strain evidence="3">SCRP23</strain>
    </source>
</reference>
<dbReference type="InterPro" id="IPR001005">
    <property type="entry name" value="SANT/Myb"/>
</dbReference>
<accession>A0A8T1X618</accession>
<dbReference type="AlphaFoldDB" id="A0A8T1X618"/>
<keyword evidence="4" id="KW-1185">Reference proteome</keyword>
<sequence length="275" mass="30362">MTITKRVQKELVQAVAPADNQLLKTLRKNSRALRAAHKARSAAEKNKGKAWTAEEHERFLVALDVFPSGPWKAIADYVGTKDSRQTMTHAQKYRQKHERQQRGLRNKGKKRRTNAIKARQTKDEVEPEPMDDVAMENEALCPPEPNAAMEMPGFSIAVTDVAISHVTNDGDLSAPPPPVTLVKQLSDSPRSADDGFTTINDPFAPEVATDSLFALSLDANAAWLAAKSDGDLMEIFNDFPTNDTAWPQMWSTNSLEEIVAASSQFDLFGENCSLV</sequence>
<organism evidence="3 4">
    <name type="scientific">Phytophthora boehmeriae</name>
    <dbReference type="NCBI Taxonomy" id="109152"/>
    <lineage>
        <taxon>Eukaryota</taxon>
        <taxon>Sar</taxon>
        <taxon>Stramenopiles</taxon>
        <taxon>Oomycota</taxon>
        <taxon>Peronosporomycetes</taxon>
        <taxon>Peronosporales</taxon>
        <taxon>Peronosporaceae</taxon>
        <taxon>Phytophthora</taxon>
    </lineage>
</organism>
<dbReference type="OrthoDB" id="118550at2759"/>
<dbReference type="CDD" id="cd00167">
    <property type="entry name" value="SANT"/>
    <property type="match status" value="1"/>
</dbReference>
<dbReference type="PANTHER" id="PTHR44042">
    <property type="entry name" value="DUPLICATED HOMEODOMAIN-LIKE SUPERFAMILY PROTEIN-RELATED"/>
    <property type="match status" value="1"/>
</dbReference>
<evidence type="ECO:0000313" key="4">
    <source>
        <dbReference type="Proteomes" id="UP000693981"/>
    </source>
</evidence>
<evidence type="ECO:0000256" key="1">
    <source>
        <dbReference type="SAM" id="MobiDB-lite"/>
    </source>
</evidence>
<dbReference type="SMART" id="SM00717">
    <property type="entry name" value="SANT"/>
    <property type="match status" value="1"/>
</dbReference>
<gene>
    <name evidence="3" type="ORF">PHYBOEH_008728</name>
</gene>
<feature type="region of interest" description="Disordered" evidence="1">
    <location>
        <begin position="91"/>
        <end position="129"/>
    </location>
</feature>